<dbReference type="Gene3D" id="3.10.350.10">
    <property type="entry name" value="LysM domain"/>
    <property type="match status" value="1"/>
</dbReference>
<organism evidence="3 4">
    <name type="scientific">Subtercola boreus</name>
    <dbReference type="NCBI Taxonomy" id="120213"/>
    <lineage>
        <taxon>Bacteria</taxon>
        <taxon>Bacillati</taxon>
        <taxon>Actinomycetota</taxon>
        <taxon>Actinomycetes</taxon>
        <taxon>Micrococcales</taxon>
        <taxon>Microbacteriaceae</taxon>
        <taxon>Subtercola</taxon>
    </lineage>
</organism>
<proteinExistence type="predicted"/>
<reference evidence="3 4" key="1">
    <citation type="submission" date="2017-04" db="EMBL/GenBank/DDBJ databases">
        <title>Comparative genome analysis of Subtercola boreus.</title>
        <authorList>
            <person name="Cho Y.-J."/>
            <person name="Cho A."/>
            <person name="Kim O.-S."/>
            <person name="Lee J.-I."/>
        </authorList>
    </citation>
    <scope>NUCLEOTIDE SEQUENCE [LARGE SCALE GENOMIC DNA]</scope>
    <source>
        <strain evidence="3 4">P27444</strain>
    </source>
</reference>
<comment type="caution">
    <text evidence="3">The sequence shown here is derived from an EMBL/GenBank/DDBJ whole genome shotgun (WGS) entry which is preliminary data.</text>
</comment>
<name>A0A3E0VZB2_9MICO</name>
<dbReference type="InterPro" id="IPR018392">
    <property type="entry name" value="LysM"/>
</dbReference>
<evidence type="ECO:0000256" key="1">
    <source>
        <dbReference type="SAM" id="MobiDB-lite"/>
    </source>
</evidence>
<dbReference type="AlphaFoldDB" id="A0A3E0VZB2"/>
<feature type="domain" description="LysM" evidence="2">
    <location>
        <begin position="37"/>
        <end position="82"/>
    </location>
</feature>
<evidence type="ECO:0000259" key="2">
    <source>
        <dbReference type="PROSITE" id="PS51782"/>
    </source>
</evidence>
<dbReference type="SUPFAM" id="SSF54106">
    <property type="entry name" value="LysM domain"/>
    <property type="match status" value="1"/>
</dbReference>
<dbReference type="Pfam" id="PF01476">
    <property type="entry name" value="LysM"/>
    <property type="match status" value="1"/>
</dbReference>
<dbReference type="OrthoDB" id="5122701at2"/>
<feature type="region of interest" description="Disordered" evidence="1">
    <location>
        <begin position="1"/>
        <end position="24"/>
    </location>
</feature>
<evidence type="ECO:0000313" key="4">
    <source>
        <dbReference type="Proteomes" id="UP000256709"/>
    </source>
</evidence>
<evidence type="ECO:0000313" key="3">
    <source>
        <dbReference type="EMBL" id="RFA14623.1"/>
    </source>
</evidence>
<dbReference type="PROSITE" id="PS51782">
    <property type="entry name" value="LYSM"/>
    <property type="match status" value="1"/>
</dbReference>
<gene>
    <name evidence="3" type="ORF">B7R21_06180</name>
</gene>
<dbReference type="Proteomes" id="UP000256709">
    <property type="component" value="Unassembled WGS sequence"/>
</dbReference>
<accession>A0A3E0VZB2</accession>
<dbReference type="InterPro" id="IPR036779">
    <property type="entry name" value="LysM_dom_sf"/>
</dbReference>
<protein>
    <recommendedName>
        <fullName evidence="2">LysM domain-containing protein</fullName>
    </recommendedName>
</protein>
<dbReference type="EMBL" id="NBXA01000012">
    <property type="protein sequence ID" value="RFA14623.1"/>
    <property type="molecule type" value="Genomic_DNA"/>
</dbReference>
<sequence>MGGQTDGGNTANTPEVEDTGPQSYAVGKVKQINDYEYRYTVVKEDQVLAIASRFNLQVADVVRVNFPCSDPLNVQPGTVLDIRWPTDSEQRGC</sequence>
<dbReference type="CDD" id="cd00118">
    <property type="entry name" value="LysM"/>
    <property type="match status" value="1"/>
</dbReference>